<reference evidence="2 3" key="1">
    <citation type="submission" date="2020-08" db="EMBL/GenBank/DDBJ databases">
        <title>Genomic Encyclopedia of Type Strains, Phase IV (KMG-IV): sequencing the most valuable type-strain genomes for metagenomic binning, comparative biology and taxonomic classification.</title>
        <authorList>
            <person name="Goeker M."/>
        </authorList>
    </citation>
    <scope>NUCLEOTIDE SEQUENCE [LARGE SCALE GENOMIC DNA]</scope>
    <source>
        <strain evidence="2 3">DSM 27165</strain>
    </source>
</reference>
<dbReference type="Proteomes" id="UP000575898">
    <property type="component" value="Unassembled WGS sequence"/>
</dbReference>
<dbReference type="AlphaFoldDB" id="A0A840MSP8"/>
<protein>
    <recommendedName>
        <fullName evidence="4">DUF2065 domain-containing protein</fullName>
    </recommendedName>
</protein>
<comment type="caution">
    <text evidence="2">The sequence shown here is derived from an EMBL/GenBank/DDBJ whole genome shotgun (WGS) entry which is preliminary data.</text>
</comment>
<evidence type="ECO:0000313" key="3">
    <source>
        <dbReference type="Proteomes" id="UP000575898"/>
    </source>
</evidence>
<keyword evidence="1" id="KW-1133">Transmembrane helix</keyword>
<evidence type="ECO:0008006" key="4">
    <source>
        <dbReference type="Google" id="ProtNLM"/>
    </source>
</evidence>
<sequence length="61" mass="6811">MWQTLLPALALMLVLEGLLPLLLPKVWRETFSRLITFSDGQLRFVGLVSILAGMLLMATLV</sequence>
<dbReference type="PANTHER" id="PTHR38602">
    <property type="entry name" value="INNER MEMBRANE PROTEIN-RELATED"/>
    <property type="match status" value="1"/>
</dbReference>
<evidence type="ECO:0000313" key="2">
    <source>
        <dbReference type="EMBL" id="MBB5019792.1"/>
    </source>
</evidence>
<keyword evidence="1" id="KW-0812">Transmembrane</keyword>
<gene>
    <name evidence="2" type="ORF">HNQ59_003100</name>
</gene>
<evidence type="ECO:0000256" key="1">
    <source>
        <dbReference type="SAM" id="Phobius"/>
    </source>
</evidence>
<feature type="transmembrane region" description="Helical" evidence="1">
    <location>
        <begin position="44"/>
        <end position="60"/>
    </location>
</feature>
<dbReference type="Pfam" id="PF09838">
    <property type="entry name" value="DUF2065"/>
    <property type="match status" value="1"/>
</dbReference>
<dbReference type="RefSeq" id="WP_184041194.1">
    <property type="nucleotide sequence ID" value="NZ_JACHHY010000020.1"/>
</dbReference>
<proteinExistence type="predicted"/>
<accession>A0A840MSP8</accession>
<keyword evidence="3" id="KW-1185">Reference proteome</keyword>
<dbReference type="PANTHER" id="PTHR38602:SF1">
    <property type="entry name" value="INNER MEMBRANE PROTEIN"/>
    <property type="match status" value="1"/>
</dbReference>
<dbReference type="InterPro" id="IPR019201">
    <property type="entry name" value="DUF2065"/>
</dbReference>
<dbReference type="EMBL" id="JACHHY010000020">
    <property type="protein sequence ID" value="MBB5019792.1"/>
    <property type="molecule type" value="Genomic_DNA"/>
</dbReference>
<organism evidence="2 3">
    <name type="scientific">Chitinivorax tropicus</name>
    <dbReference type="NCBI Taxonomy" id="714531"/>
    <lineage>
        <taxon>Bacteria</taxon>
        <taxon>Pseudomonadati</taxon>
        <taxon>Pseudomonadota</taxon>
        <taxon>Betaproteobacteria</taxon>
        <taxon>Chitinivorax</taxon>
    </lineage>
</organism>
<name>A0A840MSP8_9PROT</name>
<keyword evidence="1" id="KW-0472">Membrane</keyword>